<dbReference type="Gene3D" id="3.30.530.20">
    <property type="match status" value="1"/>
</dbReference>
<evidence type="ECO:0000313" key="1">
    <source>
        <dbReference type="EMBL" id="KAF8819677.1"/>
    </source>
</evidence>
<organism evidence="1 2">
    <name type="scientific">Cardiosporidium cionae</name>
    <dbReference type="NCBI Taxonomy" id="476202"/>
    <lineage>
        <taxon>Eukaryota</taxon>
        <taxon>Sar</taxon>
        <taxon>Alveolata</taxon>
        <taxon>Apicomplexa</taxon>
        <taxon>Aconoidasida</taxon>
        <taxon>Nephromycida</taxon>
        <taxon>Cardiosporidium</taxon>
    </lineage>
</organism>
<dbReference type="EMBL" id="JADAQX010000643">
    <property type="protein sequence ID" value="KAF8819677.1"/>
    <property type="molecule type" value="Genomic_DNA"/>
</dbReference>
<gene>
    <name evidence="1" type="ORF">IE077_004133</name>
</gene>
<evidence type="ECO:0008006" key="3">
    <source>
        <dbReference type="Google" id="ProtNLM"/>
    </source>
</evidence>
<dbReference type="InterPro" id="IPR023393">
    <property type="entry name" value="START-like_dom_sf"/>
</dbReference>
<comment type="caution">
    <text evidence="1">The sequence shown here is derived from an EMBL/GenBank/DDBJ whole genome shotgun (WGS) entry which is preliminary data.</text>
</comment>
<dbReference type="SUPFAM" id="SSF55961">
    <property type="entry name" value="Bet v1-like"/>
    <property type="match status" value="1"/>
</dbReference>
<proteinExistence type="predicted"/>
<name>A0ABQ7J6Q1_9APIC</name>
<dbReference type="Proteomes" id="UP000823046">
    <property type="component" value="Unassembled WGS sequence"/>
</dbReference>
<evidence type="ECO:0000313" key="2">
    <source>
        <dbReference type="Proteomes" id="UP000823046"/>
    </source>
</evidence>
<sequence length="633" mass="72476">METYSSEDNSEQSRELSPIIEAEYIESPSNPLHRIFSCLYPPLISGVEEKDDRQQTGGLTAYCTDIVRRRSIFTEATAKEDSIESRSSSDLQFDEAEIGESSERNGIINEIFSIEHCGFFNNRITPTEPHSVTVETCSYPKSDYLLSDVPVSIIPKTGTKQRLTTSNENEAEPPSVEDVMAFFDIQSSLMLKYIADERGFAAARCLNELEESLRCCLQRFCYSRLPTEEGNNLQEKLQYYIDKIKSDNAIKQIRLNLSVANFLFESFHLDYMRHVINEITWTDLSNSWRIKDVLLSDLQLHYENSFMLSASQALMHMSSGDEGVESNAEKVFKSPKKRQFSLKKPFGKRVFRKFGSKRNHAHSTKQNDNDGWIRDGGKFMDLAYRSEKNLSVSVKVRGKLPCPLLQILAILNETDLAENWAPLLTSAKMECRIGKAVSHNAKINSLIIENGKNPCLFVVHPQQVYDYPILGQKESISYCFGVNALEEFGCVIVFCTQPSEEEILQLNCEMPHKKSKLTRVRAADLCFLLHPRKRGNYTMLEMYANFQHNIAFIPSRMIAFVVKRLVKSMFVSIAKLSKAFENSVYAQRVKSRPEFYAWMSDYLQKFYSKEQNEFLKCSENVSLTSFDDVTAIE</sequence>
<keyword evidence="2" id="KW-1185">Reference proteome</keyword>
<protein>
    <recommendedName>
        <fullName evidence="3">START domain-containing protein</fullName>
    </recommendedName>
</protein>
<reference evidence="1 2" key="1">
    <citation type="journal article" date="2020" name="bioRxiv">
        <title>Metabolic contributions of an alphaproteobacterial endosymbiont in the apicomplexan Cardiosporidium cionae.</title>
        <authorList>
            <person name="Hunter E.S."/>
            <person name="Paight C.J."/>
            <person name="Lane C.E."/>
        </authorList>
    </citation>
    <scope>NUCLEOTIDE SEQUENCE [LARGE SCALE GENOMIC DNA]</scope>
    <source>
        <strain evidence="1">ESH_2018</strain>
    </source>
</reference>
<accession>A0ABQ7J6Q1</accession>